<keyword evidence="5" id="KW-0378">Hydrolase</keyword>
<dbReference type="Pfam" id="PF17917">
    <property type="entry name" value="RT_RNaseH"/>
    <property type="match status" value="1"/>
</dbReference>
<dbReference type="EMBL" id="JAWQEG010000642">
    <property type="protein sequence ID" value="KAK3887255.1"/>
    <property type="molecule type" value="Genomic_DNA"/>
</dbReference>
<keyword evidence="9" id="KW-1185">Reference proteome</keyword>
<protein>
    <recommendedName>
        <fullName evidence="7">Reverse transcriptase RNase H-like domain-containing protein</fullName>
    </recommendedName>
</protein>
<keyword evidence="2" id="KW-0548">Nucleotidyltransferase</keyword>
<dbReference type="AlphaFoldDB" id="A0AAE1G8K6"/>
<evidence type="ECO:0000313" key="9">
    <source>
        <dbReference type="Proteomes" id="UP001286313"/>
    </source>
</evidence>
<dbReference type="InterPro" id="IPR041373">
    <property type="entry name" value="RT_RNaseH"/>
</dbReference>
<gene>
    <name evidence="8" type="ORF">Pcinc_008651</name>
</gene>
<evidence type="ECO:0000256" key="1">
    <source>
        <dbReference type="ARBA" id="ARBA00022679"/>
    </source>
</evidence>
<dbReference type="Proteomes" id="UP001286313">
    <property type="component" value="Unassembled WGS sequence"/>
</dbReference>
<sequence length="134" mass="15409">MFGVVRFDFYLRGKEFILEVDHKPLVYLNMFRGKNDRRMRWSLSLQAYKYRVVHIAVDSCLGGCVKARTSCWPLAGSPPLLADLSDGSTLWNESLKPVRRTTGVYYRRDWQTPGRTQPDFILATTSSSPLLLFS</sequence>
<keyword evidence="1" id="KW-0808">Transferase</keyword>
<dbReference type="GO" id="GO:0003964">
    <property type="term" value="F:RNA-directed DNA polymerase activity"/>
    <property type="evidence" value="ECO:0007669"/>
    <property type="project" value="UniProtKB-KW"/>
</dbReference>
<evidence type="ECO:0000256" key="3">
    <source>
        <dbReference type="ARBA" id="ARBA00022722"/>
    </source>
</evidence>
<comment type="caution">
    <text evidence="8">The sequence shown here is derived from an EMBL/GenBank/DDBJ whole genome shotgun (WGS) entry which is preliminary data.</text>
</comment>
<accession>A0AAE1G8K6</accession>
<evidence type="ECO:0000256" key="5">
    <source>
        <dbReference type="ARBA" id="ARBA00022801"/>
    </source>
</evidence>
<proteinExistence type="predicted"/>
<name>A0AAE1G8K6_PETCI</name>
<evidence type="ECO:0000256" key="2">
    <source>
        <dbReference type="ARBA" id="ARBA00022695"/>
    </source>
</evidence>
<keyword evidence="3" id="KW-0540">Nuclease</keyword>
<evidence type="ECO:0000259" key="7">
    <source>
        <dbReference type="Pfam" id="PF17917"/>
    </source>
</evidence>
<evidence type="ECO:0000313" key="8">
    <source>
        <dbReference type="EMBL" id="KAK3887255.1"/>
    </source>
</evidence>
<evidence type="ECO:0000256" key="6">
    <source>
        <dbReference type="ARBA" id="ARBA00022918"/>
    </source>
</evidence>
<dbReference type="GO" id="GO:0004519">
    <property type="term" value="F:endonuclease activity"/>
    <property type="evidence" value="ECO:0007669"/>
    <property type="project" value="UniProtKB-KW"/>
</dbReference>
<evidence type="ECO:0000256" key="4">
    <source>
        <dbReference type="ARBA" id="ARBA00022759"/>
    </source>
</evidence>
<organism evidence="8 9">
    <name type="scientific">Petrolisthes cinctipes</name>
    <name type="common">Flat porcelain crab</name>
    <dbReference type="NCBI Taxonomy" id="88211"/>
    <lineage>
        <taxon>Eukaryota</taxon>
        <taxon>Metazoa</taxon>
        <taxon>Ecdysozoa</taxon>
        <taxon>Arthropoda</taxon>
        <taxon>Crustacea</taxon>
        <taxon>Multicrustacea</taxon>
        <taxon>Malacostraca</taxon>
        <taxon>Eumalacostraca</taxon>
        <taxon>Eucarida</taxon>
        <taxon>Decapoda</taxon>
        <taxon>Pleocyemata</taxon>
        <taxon>Anomura</taxon>
        <taxon>Galatheoidea</taxon>
        <taxon>Porcellanidae</taxon>
        <taxon>Petrolisthes</taxon>
    </lineage>
</organism>
<reference evidence="8" key="1">
    <citation type="submission" date="2023-10" db="EMBL/GenBank/DDBJ databases">
        <title>Genome assemblies of two species of porcelain crab, Petrolisthes cinctipes and Petrolisthes manimaculis (Anomura: Porcellanidae).</title>
        <authorList>
            <person name="Angst P."/>
        </authorList>
    </citation>
    <scope>NUCLEOTIDE SEQUENCE</scope>
    <source>
        <strain evidence="8">PB745_01</strain>
        <tissue evidence="8">Gill</tissue>
    </source>
</reference>
<keyword evidence="4" id="KW-0255">Endonuclease</keyword>
<keyword evidence="6" id="KW-0695">RNA-directed DNA polymerase</keyword>
<dbReference type="GO" id="GO:0016787">
    <property type="term" value="F:hydrolase activity"/>
    <property type="evidence" value="ECO:0007669"/>
    <property type="project" value="UniProtKB-KW"/>
</dbReference>
<feature type="domain" description="Reverse transcriptase RNase H-like" evidence="7">
    <location>
        <begin position="2"/>
        <end position="48"/>
    </location>
</feature>